<evidence type="ECO:0000256" key="1">
    <source>
        <dbReference type="SAM" id="Coils"/>
    </source>
</evidence>
<dbReference type="Gene3D" id="2.60.40.150">
    <property type="entry name" value="C2 domain"/>
    <property type="match status" value="1"/>
</dbReference>
<feature type="compositionally biased region" description="Basic residues" evidence="2">
    <location>
        <begin position="48"/>
        <end position="58"/>
    </location>
</feature>
<feature type="region of interest" description="Disordered" evidence="2">
    <location>
        <begin position="1"/>
        <end position="74"/>
    </location>
</feature>
<dbReference type="Proteomes" id="UP001075354">
    <property type="component" value="Chromosome 3"/>
</dbReference>
<dbReference type="GO" id="GO:0035869">
    <property type="term" value="C:ciliary transition zone"/>
    <property type="evidence" value="ECO:0007669"/>
    <property type="project" value="TreeGrafter"/>
</dbReference>
<dbReference type="GO" id="GO:1904491">
    <property type="term" value="P:protein localization to ciliary transition zone"/>
    <property type="evidence" value="ECO:0007669"/>
    <property type="project" value="TreeGrafter"/>
</dbReference>
<dbReference type="EMBL" id="JAPTSV010000003">
    <property type="protein sequence ID" value="KAJ1529850.1"/>
    <property type="molecule type" value="Genomic_DNA"/>
</dbReference>
<name>A0AAV7XUV6_9NEOP</name>
<keyword evidence="5" id="KW-1185">Reference proteome</keyword>
<accession>A0AAV7XUV6</accession>
<gene>
    <name evidence="4" type="ORF">ONE63_006587</name>
</gene>
<dbReference type="SMART" id="SM00239">
    <property type="entry name" value="C2"/>
    <property type="match status" value="1"/>
</dbReference>
<feature type="compositionally biased region" description="Polar residues" evidence="2">
    <location>
        <begin position="693"/>
        <end position="705"/>
    </location>
</feature>
<dbReference type="PROSITE" id="PS50004">
    <property type="entry name" value="C2"/>
    <property type="match status" value="1"/>
</dbReference>
<proteinExistence type="predicted"/>
<dbReference type="Pfam" id="PF24656">
    <property type="entry name" value="CEPT76_peptidase"/>
    <property type="match status" value="1"/>
</dbReference>
<dbReference type="PANTHER" id="PTHR20837:SF0">
    <property type="entry name" value="COILED-COIL AND C2 DOMAIN-CONTAINING PROTEIN 2A"/>
    <property type="match status" value="1"/>
</dbReference>
<feature type="compositionally biased region" description="Basic and acidic residues" evidence="2">
    <location>
        <begin position="317"/>
        <end position="327"/>
    </location>
</feature>
<dbReference type="InterPro" id="IPR028928">
    <property type="entry name" value="CC2D2AN-C2"/>
</dbReference>
<feature type="domain" description="C2" evidence="3">
    <location>
        <begin position="1127"/>
        <end position="1278"/>
    </location>
</feature>
<dbReference type="InterPro" id="IPR000008">
    <property type="entry name" value="C2_dom"/>
</dbReference>
<comment type="caution">
    <text evidence="4">The sequence shown here is derived from an EMBL/GenBank/DDBJ whole genome shotgun (WGS) entry which is preliminary data.</text>
</comment>
<organism evidence="4 5">
    <name type="scientific">Megalurothrips usitatus</name>
    <name type="common">bean blossom thrips</name>
    <dbReference type="NCBI Taxonomy" id="439358"/>
    <lineage>
        <taxon>Eukaryota</taxon>
        <taxon>Metazoa</taxon>
        <taxon>Ecdysozoa</taxon>
        <taxon>Arthropoda</taxon>
        <taxon>Hexapoda</taxon>
        <taxon>Insecta</taxon>
        <taxon>Pterygota</taxon>
        <taxon>Neoptera</taxon>
        <taxon>Paraneoptera</taxon>
        <taxon>Thysanoptera</taxon>
        <taxon>Terebrantia</taxon>
        <taxon>Thripoidea</taxon>
        <taxon>Thripidae</taxon>
        <taxon>Megalurothrips</taxon>
    </lineage>
</organism>
<protein>
    <recommendedName>
        <fullName evidence="3">C2 domain-containing protein</fullName>
    </recommendedName>
</protein>
<dbReference type="GO" id="GO:1905515">
    <property type="term" value="P:non-motile cilium assembly"/>
    <property type="evidence" value="ECO:0007669"/>
    <property type="project" value="TreeGrafter"/>
</dbReference>
<dbReference type="InterPro" id="IPR041510">
    <property type="entry name" value="DUF5523"/>
</dbReference>
<keyword evidence="1" id="KW-0175">Coiled coil</keyword>
<evidence type="ECO:0000313" key="5">
    <source>
        <dbReference type="Proteomes" id="UP001075354"/>
    </source>
</evidence>
<dbReference type="Pfam" id="PF15625">
    <property type="entry name" value="CC2D2AN-C2"/>
    <property type="match status" value="1"/>
</dbReference>
<feature type="region of interest" description="Disordered" evidence="2">
    <location>
        <begin position="90"/>
        <end position="202"/>
    </location>
</feature>
<dbReference type="InterPro" id="IPR052434">
    <property type="entry name" value="Tectonic-like_complex_comp"/>
</dbReference>
<sequence>MSAVDVEEGRVRGSTRSTPKEQPAAWVEDEMQEISLSSTSASSSDERRKKKGKRRKGKAGSLSLGTDGSPIIKGSQVIVKAEVNRVSENVEMLDKDSVSILQQSESPINSPQDEPERASTQGQSDSELTPTQTTTEILEISATKTKKTTTQNKTSVQILETRSTQDMLSLNSRRMSVGDSSLDGSRSITSQSQSEARSYRDRLKDRFQSVKERAGNIKTETKAQKRINTFISNQSAAQLRVDELLKKEELELEAALEKHQNSQSQKKTEGTIPDQVTTVDTSIDFFTRTWDPEPFMVGSPVPVTSQEEEDGSPSSSEHGEEQLDISGGDKTKLLAADYLGFSRDEWEVVDHSVGPAFHDDLESGAKESALYFYPTGSPVALEDRLGSGKEARYREEEGLYVGYRPKVRAGNCHRLERRLLEQGARYWFGDDGELNVLSDPLRSAPYRPPEYIGHDSFDVEYIPGGKPHIYQSNLTAEGVSSAVLEIHIGAVQFQHHPLFGPEHVLAQRLFDLYKQYRVRETLQLEERLAGRLNSLRQAYDSLQIILNEDAANITSQQLDRMQMYKKEIRSTWRHLLLEGCKSRQLLVSLLSSWRDLKRIRDSQGYTSTPHRLLIHRENMSQKEILLEKANWEGEIRQACSEIEMEEQQRYNEEWEQYQSKLEAWRKQVSVKRKSPGHKPGSSSANEVEDGTEEQTASERTSQIIGSTIAGGPILLREPEEPTPVDSSQIRDEVLDNMTRCMRPPGEPKLKLSFQESEKIDDDPNDLSEKQRRNSVKRCQLCVRIFYNNKEVCKTQSYHLNSKFKVAINECFTIKILQPPESIHLSIVEDGAGGGRHHLAQVFLPIPAFGKTLKSSVMDHYEFSSDRIVSFSHAGVGSGTFISGSTTNGCLYTSGVISCRAGWGIDNETNVILAPQQKYLPSGDSEKESSDLLAELGKDGILDVTKLTEWAQKSQLDPNDPSNASFFYLIKTLNATSKRESSFFRLNPLLRDFDFCDTSTLMENPRLRLLALRAQGEIEFRDWKLVPNREKEIPADIFKPYEKRLSASARETDFDVEMTWSDPLSSHRAWGRLYLERVYQRVVAQCRQAQRTASLHHIVAEDQVPDISTLGLTFMKWLQPKRPLRPLRKERKKVAVQSLAGQEVRLMVNVIRAFEVPVRKTTDSLLGSISLPSSTNLGFATVAVRPFVEISFQGSTLRTTTAEGANPTWNQDLQMPVRPGSSESDTLFIHLFDEVIVDLVEDDRQRETNIHQRLERNWLASLHIPFTTLVHNARIEGTFKMYSPPMLLGYERESHQRAGWQSGTFPPDQASQLFPNRDATFINLFITVQPALNPPEPFNERLDSSEVYALEEHLLHFEREMDILAPHRRIKTLVIDASGKSVCITRFFRPLTPPALVSEDSITEDMAARFVSMVPVAPSQGVLNVWLTCDQVLRLGWGDAWAHAVLLCCYLLGLGKKAYLLIGSGIPHGQTAYVLVRERQEQNKMHYWVWDPTAGQRYSIFDSFCPLQRVFGLVNDENIWINLQKEELPRRTQFDLNRRSDWMAAFGRRGSMSAPVGSVQPASMQYSPASPNAAITLQDKLEKFLRDSLMKWRRTKITLWNRYCIATLRKVLPRLEHVGGFGSGENASPHHTRELHHILASHKVCGFPINLPYTTVEAIVEAVRATGVHLNQDENAEFALAVYVHPFPNNILSIWIYVASLTKLR</sequence>
<feature type="region of interest" description="Disordered" evidence="2">
    <location>
        <begin position="668"/>
        <end position="770"/>
    </location>
</feature>
<dbReference type="PANTHER" id="PTHR20837">
    <property type="entry name" value="CENTROSOMAL PROTEIN-RELATED"/>
    <property type="match status" value="1"/>
</dbReference>
<dbReference type="InterPro" id="IPR056288">
    <property type="entry name" value="CEP76_C"/>
</dbReference>
<evidence type="ECO:0000259" key="3">
    <source>
        <dbReference type="PROSITE" id="PS50004"/>
    </source>
</evidence>
<dbReference type="SUPFAM" id="SSF49562">
    <property type="entry name" value="C2 domain (Calcium/lipid-binding domain, CaLB)"/>
    <property type="match status" value="1"/>
</dbReference>
<dbReference type="InterPro" id="IPR056290">
    <property type="entry name" value="CEPT76/DRC7_peptidase-like_dom"/>
</dbReference>
<dbReference type="Pfam" id="PF00168">
    <property type="entry name" value="C2"/>
    <property type="match status" value="1"/>
</dbReference>
<feature type="compositionally biased region" description="Polar residues" evidence="2">
    <location>
        <begin position="155"/>
        <end position="196"/>
    </location>
</feature>
<evidence type="ECO:0000256" key="2">
    <source>
        <dbReference type="SAM" id="MobiDB-lite"/>
    </source>
</evidence>
<feature type="coiled-coil region" evidence="1">
    <location>
        <begin position="628"/>
        <end position="667"/>
    </location>
</feature>
<dbReference type="Pfam" id="PF17661">
    <property type="entry name" value="DUF5523"/>
    <property type="match status" value="1"/>
</dbReference>
<dbReference type="Pfam" id="PF24652">
    <property type="entry name" value="CEP76_C"/>
    <property type="match status" value="1"/>
</dbReference>
<feature type="region of interest" description="Disordered" evidence="2">
    <location>
        <begin position="296"/>
        <end position="327"/>
    </location>
</feature>
<evidence type="ECO:0000313" key="4">
    <source>
        <dbReference type="EMBL" id="KAJ1529850.1"/>
    </source>
</evidence>
<dbReference type="InterPro" id="IPR035892">
    <property type="entry name" value="C2_domain_sf"/>
</dbReference>
<reference evidence="4" key="1">
    <citation type="submission" date="2022-12" db="EMBL/GenBank/DDBJ databases">
        <title>Chromosome-level genome assembly of the bean flower thrips Megalurothrips usitatus.</title>
        <authorList>
            <person name="Ma L."/>
            <person name="Liu Q."/>
            <person name="Li H."/>
            <person name="Cai W."/>
        </authorList>
    </citation>
    <scope>NUCLEOTIDE SEQUENCE</scope>
    <source>
        <strain evidence="4">Cailab_2022a</strain>
    </source>
</reference>
<feature type="compositionally biased region" description="Polar residues" evidence="2">
    <location>
        <begin position="99"/>
        <end position="136"/>
    </location>
</feature>